<dbReference type="Proteomes" id="UP000298424">
    <property type="component" value="Unassembled WGS sequence"/>
</dbReference>
<evidence type="ECO:0000256" key="1">
    <source>
        <dbReference type="SAM" id="MobiDB-lite"/>
    </source>
</evidence>
<evidence type="ECO:0000256" key="2">
    <source>
        <dbReference type="SAM" id="Phobius"/>
    </source>
</evidence>
<keyword evidence="4" id="KW-1185">Reference proteome</keyword>
<evidence type="ECO:0000313" key="3">
    <source>
        <dbReference type="EMBL" id="TFD28660.1"/>
    </source>
</evidence>
<feature type="region of interest" description="Disordered" evidence="1">
    <location>
        <begin position="139"/>
        <end position="161"/>
    </location>
</feature>
<dbReference type="EMBL" id="SOGT01000002">
    <property type="protein sequence ID" value="TFD28660.1"/>
    <property type="molecule type" value="Genomic_DNA"/>
</dbReference>
<dbReference type="AlphaFoldDB" id="A0A4R8ZL03"/>
<sequence length="344" mass="35951">MDNLALQLRAAAERDDALHAALDQEFADLNGSSRGTQDVLDALWWAAHPLQPTPIGHTDPAVYLIELQAAVFSRAAVPEPPVERIEAGLIVRATASEHRLRQLTLHLAARAAAVDQLVTRFGRGLAQSTDAVVPVDEDLTAGVSSPSPPAPTDSSAATGIYSSRPTSRVRWRTIVLAIGITIGVLGTLGAQALQHSFTATFANAASSPAPLPDAAAIQTVTAIFDQPADPQAGELADLGPAYNTVRVAGLPPRGTYGIYLAQRGTSQYCLVIQHVDRTASSICAGANVIAQEGLRLNTVVWGALGVDETGPPVLLDLTATWLTDGTVMSSTMPHVPPGSAYAMP</sequence>
<keyword evidence="2" id="KW-1133">Transmembrane helix</keyword>
<name>A0A4R8ZL03_9MICO</name>
<dbReference type="RefSeq" id="WP_134571389.1">
    <property type="nucleotide sequence ID" value="NZ_SOGT01000002.1"/>
</dbReference>
<accession>A0A4R8ZL03</accession>
<keyword evidence="2" id="KW-0472">Membrane</keyword>
<reference evidence="3 4" key="1">
    <citation type="submission" date="2019-03" db="EMBL/GenBank/DDBJ databases">
        <title>Genomics of glacier-inhabiting Cryobacterium strains.</title>
        <authorList>
            <person name="Liu Q."/>
            <person name="Xin Y.-H."/>
        </authorList>
    </citation>
    <scope>NUCLEOTIDE SEQUENCE [LARGE SCALE GENOMIC DNA]</scope>
    <source>
        <strain evidence="3 4">TMT1-1</strain>
    </source>
</reference>
<gene>
    <name evidence="3" type="ORF">E3T27_01855</name>
</gene>
<comment type="caution">
    <text evidence="3">The sequence shown here is derived from an EMBL/GenBank/DDBJ whole genome shotgun (WGS) entry which is preliminary data.</text>
</comment>
<protein>
    <submittedName>
        <fullName evidence="3">Uncharacterized protein</fullName>
    </submittedName>
</protein>
<keyword evidence="2" id="KW-0812">Transmembrane</keyword>
<organism evidence="3 4">
    <name type="scientific">Cryobacterium lyxosi</name>
    <dbReference type="NCBI Taxonomy" id="1259228"/>
    <lineage>
        <taxon>Bacteria</taxon>
        <taxon>Bacillati</taxon>
        <taxon>Actinomycetota</taxon>
        <taxon>Actinomycetes</taxon>
        <taxon>Micrococcales</taxon>
        <taxon>Microbacteriaceae</taxon>
        <taxon>Cryobacterium</taxon>
    </lineage>
</organism>
<proteinExistence type="predicted"/>
<evidence type="ECO:0000313" key="4">
    <source>
        <dbReference type="Proteomes" id="UP000298424"/>
    </source>
</evidence>
<feature type="transmembrane region" description="Helical" evidence="2">
    <location>
        <begin position="174"/>
        <end position="193"/>
    </location>
</feature>
<dbReference type="OrthoDB" id="5126396at2"/>